<sequence>MDFSLLKNIISQNKSFIITSHVNPDADAIGSELALYFILKKLNKEVRVINHSQTPSFLSFLDTNYVIEKFDAEKHEKMILRADVIIILDLNQSNRLVSMEKSFCESKAIKVCIDHHQDPGDFADHYFIDTNVSATGELIYDFVEMTNIVEFDYDIALQIYAAIMTDTGSFKYDRTTPKVHHIAAHLLELGVNPTYVFDRIYDQAKFGKIKLLGSSLTSIELFRSGQIAVMVITQKMLQETETLEADIDGFVNFCLAIENVKIGLLFIELKNGLKISLRSKGKIPVNKLAAEFGGGGHINAAGTRLFDTSINDIKLKVIKSAEKYLSEEN</sequence>
<dbReference type="Pfam" id="PF01368">
    <property type="entry name" value="DHH"/>
    <property type="match status" value="1"/>
</dbReference>
<proteinExistence type="predicted"/>
<dbReference type="EMBL" id="LNQE01000475">
    <property type="protein sequence ID" value="KUG26371.1"/>
    <property type="molecule type" value="Genomic_DNA"/>
</dbReference>
<organism evidence="3">
    <name type="scientific">hydrocarbon metagenome</name>
    <dbReference type="NCBI Taxonomy" id="938273"/>
    <lineage>
        <taxon>unclassified sequences</taxon>
        <taxon>metagenomes</taxon>
        <taxon>ecological metagenomes</taxon>
    </lineage>
</organism>
<dbReference type="InterPro" id="IPR003156">
    <property type="entry name" value="DHHA1_dom"/>
</dbReference>
<dbReference type="SUPFAM" id="SSF64182">
    <property type="entry name" value="DHH phosphoesterases"/>
    <property type="match status" value="1"/>
</dbReference>
<gene>
    <name evidence="3" type="ORF">ASZ90_003794</name>
</gene>
<dbReference type="Gene3D" id="3.90.1640.10">
    <property type="entry name" value="inorganic pyrophosphatase (n-terminal core)"/>
    <property type="match status" value="1"/>
</dbReference>
<dbReference type="InterPro" id="IPR001667">
    <property type="entry name" value="DDH_dom"/>
</dbReference>
<dbReference type="InterPro" id="IPR038763">
    <property type="entry name" value="DHH_sf"/>
</dbReference>
<dbReference type="AlphaFoldDB" id="A0A0W8G1J4"/>
<dbReference type="PANTHER" id="PTHR47618:SF1">
    <property type="entry name" value="BIFUNCTIONAL OLIGORIBONUCLEASE AND PAP PHOSPHATASE NRNA"/>
    <property type="match status" value="1"/>
</dbReference>
<feature type="domain" description="DDH" evidence="1">
    <location>
        <begin position="16"/>
        <end position="163"/>
    </location>
</feature>
<accession>A0A0W8G1J4</accession>
<reference evidence="3" key="1">
    <citation type="journal article" date="2015" name="Proc. Natl. Acad. Sci. U.S.A.">
        <title>Networks of energetic and metabolic interactions define dynamics in microbial communities.</title>
        <authorList>
            <person name="Embree M."/>
            <person name="Liu J.K."/>
            <person name="Al-Bassam M.M."/>
            <person name="Zengler K."/>
        </authorList>
    </citation>
    <scope>NUCLEOTIDE SEQUENCE</scope>
</reference>
<name>A0A0W8G1J4_9ZZZZ</name>
<dbReference type="InterPro" id="IPR051319">
    <property type="entry name" value="Oligoribo/pAp-PDE_c-di-AMP_PDE"/>
</dbReference>
<evidence type="ECO:0000259" key="2">
    <source>
        <dbReference type="Pfam" id="PF02272"/>
    </source>
</evidence>
<comment type="caution">
    <text evidence="3">The sequence shown here is derived from an EMBL/GenBank/DDBJ whole genome shotgun (WGS) entry which is preliminary data.</text>
</comment>
<dbReference type="Pfam" id="PF02272">
    <property type="entry name" value="DHHA1"/>
    <property type="match status" value="1"/>
</dbReference>
<dbReference type="PANTHER" id="PTHR47618">
    <property type="entry name" value="BIFUNCTIONAL OLIGORIBONUCLEASE AND PAP PHOSPHATASE NRNA"/>
    <property type="match status" value="1"/>
</dbReference>
<dbReference type="GO" id="GO:0003676">
    <property type="term" value="F:nucleic acid binding"/>
    <property type="evidence" value="ECO:0007669"/>
    <property type="project" value="InterPro"/>
</dbReference>
<evidence type="ECO:0000313" key="3">
    <source>
        <dbReference type="EMBL" id="KUG26371.1"/>
    </source>
</evidence>
<protein>
    <submittedName>
        <fullName evidence="3">3'-to-5' oligoribonuclease a</fullName>
    </submittedName>
</protein>
<dbReference type="Gene3D" id="3.10.310.30">
    <property type="match status" value="1"/>
</dbReference>
<evidence type="ECO:0000259" key="1">
    <source>
        <dbReference type="Pfam" id="PF01368"/>
    </source>
</evidence>
<feature type="domain" description="DHHA1" evidence="2">
    <location>
        <begin position="236"/>
        <end position="308"/>
    </location>
</feature>